<name>A0A1B7L5A5_9ENTR</name>
<protein>
    <submittedName>
        <fullName evidence="2">Uncharacterized protein</fullName>
    </submittedName>
</protein>
<dbReference type="Proteomes" id="UP000078225">
    <property type="component" value="Unassembled WGS sequence"/>
</dbReference>
<comment type="caution">
    <text evidence="2">The sequence shown here is derived from an EMBL/GenBank/DDBJ whole genome shotgun (WGS) entry which is preliminary data.</text>
</comment>
<gene>
    <name evidence="2" type="ORF">A9B99_21555</name>
</gene>
<sequence>MSFIINLFKPSHSATIRRIPFLIISVLYFVLQGAPLMFNMGKFTLIFTVILLLWIYCNAGAMRCRDIGIKGRYFVILWMSIVVIGQIMIRIWGADCDSPGTRFTATMNILTAFFLALTPGKITK</sequence>
<feature type="transmembrane region" description="Helical" evidence="1">
    <location>
        <begin position="73"/>
        <end position="93"/>
    </location>
</feature>
<keyword evidence="1" id="KW-0812">Transmembrane</keyword>
<feature type="transmembrane region" description="Helical" evidence="1">
    <location>
        <begin position="44"/>
        <end position="61"/>
    </location>
</feature>
<keyword evidence="3" id="KW-1185">Reference proteome</keyword>
<dbReference type="STRING" id="1691903.A9B99_21555"/>
<feature type="transmembrane region" description="Helical" evidence="1">
    <location>
        <begin position="21"/>
        <end position="38"/>
    </location>
</feature>
<keyword evidence="1" id="KW-1133">Transmembrane helix</keyword>
<feature type="transmembrane region" description="Helical" evidence="1">
    <location>
        <begin position="99"/>
        <end position="118"/>
    </location>
</feature>
<keyword evidence="1" id="KW-0472">Membrane</keyword>
<organism evidence="2 3">
    <name type="scientific">Mangrovibacter phragmitis</name>
    <dbReference type="NCBI Taxonomy" id="1691903"/>
    <lineage>
        <taxon>Bacteria</taxon>
        <taxon>Pseudomonadati</taxon>
        <taxon>Pseudomonadota</taxon>
        <taxon>Gammaproteobacteria</taxon>
        <taxon>Enterobacterales</taxon>
        <taxon>Enterobacteriaceae</taxon>
        <taxon>Mangrovibacter</taxon>
    </lineage>
</organism>
<dbReference type="EMBL" id="LYRP01000008">
    <property type="protein sequence ID" value="OAT77480.1"/>
    <property type="molecule type" value="Genomic_DNA"/>
</dbReference>
<dbReference type="RefSeq" id="WP_064596906.1">
    <property type="nucleotide sequence ID" value="NZ_LYRP01000008.1"/>
</dbReference>
<reference evidence="3" key="1">
    <citation type="submission" date="2016-05" db="EMBL/GenBank/DDBJ databases">
        <authorList>
            <person name="Behera P."/>
            <person name="Vaishampayan P."/>
            <person name="Singh N."/>
            <person name="Raina V."/>
            <person name="Suar M."/>
            <person name="Pattnaik A."/>
            <person name="Rastogi G."/>
        </authorList>
    </citation>
    <scope>NUCLEOTIDE SEQUENCE [LARGE SCALE GENOMIC DNA]</scope>
    <source>
        <strain evidence="3">MP23</strain>
    </source>
</reference>
<accession>A0A1B7L5A5</accession>
<evidence type="ECO:0000256" key="1">
    <source>
        <dbReference type="SAM" id="Phobius"/>
    </source>
</evidence>
<evidence type="ECO:0000313" key="2">
    <source>
        <dbReference type="EMBL" id="OAT77480.1"/>
    </source>
</evidence>
<evidence type="ECO:0000313" key="3">
    <source>
        <dbReference type="Proteomes" id="UP000078225"/>
    </source>
</evidence>
<dbReference type="OrthoDB" id="6566602at2"/>
<dbReference type="AlphaFoldDB" id="A0A1B7L5A5"/>
<proteinExistence type="predicted"/>